<accession>A0A7G9FQW5</accession>
<name>A0A7G9FQW5_9FIRM</name>
<reference evidence="1 2" key="1">
    <citation type="submission" date="2020-08" db="EMBL/GenBank/DDBJ databases">
        <authorList>
            <person name="Liu C."/>
            <person name="Sun Q."/>
        </authorList>
    </citation>
    <scope>NUCLEOTIDE SEQUENCE [LARGE SCALE GENOMIC DNA]</scope>
    <source>
        <strain evidence="1 2">NSJ-4</strain>
    </source>
</reference>
<protein>
    <submittedName>
        <fullName evidence="1">Uncharacterized protein</fullName>
    </submittedName>
</protein>
<keyword evidence="2" id="KW-1185">Reference proteome</keyword>
<proteinExistence type="predicted"/>
<dbReference type="Proteomes" id="UP000515819">
    <property type="component" value="Chromosome"/>
</dbReference>
<dbReference type="RefSeq" id="WP_249321863.1">
    <property type="nucleotide sequence ID" value="NZ_CP060632.1"/>
</dbReference>
<evidence type="ECO:0000313" key="1">
    <source>
        <dbReference type="EMBL" id="QNM00947.1"/>
    </source>
</evidence>
<dbReference type="KEGG" id="wcp:H9Q76_06650"/>
<evidence type="ECO:0000313" key="2">
    <source>
        <dbReference type="Proteomes" id="UP000515819"/>
    </source>
</evidence>
<dbReference type="EMBL" id="CP060632">
    <property type="protein sequence ID" value="QNM00947.1"/>
    <property type="molecule type" value="Genomic_DNA"/>
</dbReference>
<dbReference type="AlphaFoldDB" id="A0A7G9FQW5"/>
<sequence length="94" mass="10902">MGKTFEKKLPYKKAICYSGYREGQCPTGEMPSKEQISEDLHLLVADGYGYIRMYEPNAHAITALQVIREEKLPLQCMIGIDSLPEIRRNRWLRL</sequence>
<gene>
    <name evidence="1" type="ORF">H9Q76_06650</name>
</gene>
<organism evidence="1 2">
    <name type="scientific">Wujia chipingensis</name>
    <dbReference type="NCBI Taxonomy" id="2763670"/>
    <lineage>
        <taxon>Bacteria</taxon>
        <taxon>Bacillati</taxon>
        <taxon>Bacillota</taxon>
        <taxon>Clostridia</taxon>
        <taxon>Lachnospirales</taxon>
        <taxon>Lachnospiraceae</taxon>
        <taxon>Wujia</taxon>
    </lineage>
</organism>